<proteinExistence type="predicted"/>
<keyword evidence="3" id="KW-1185">Reference proteome</keyword>
<dbReference type="CDD" id="cd18692">
    <property type="entry name" value="PIN_VapC-like"/>
    <property type="match status" value="1"/>
</dbReference>
<dbReference type="InterPro" id="IPR029060">
    <property type="entry name" value="PIN-like_dom_sf"/>
</dbReference>
<protein>
    <submittedName>
        <fullName evidence="2">Putative nucleic acid-binding protein</fullName>
    </submittedName>
</protein>
<accession>A0A841JWZ0</accession>
<reference evidence="2 3" key="1">
    <citation type="submission" date="2020-08" db="EMBL/GenBank/DDBJ databases">
        <title>Genomic Encyclopedia of Type Strains, Phase IV (KMG-IV): sequencing the most valuable type-strain genomes for metagenomic binning, comparative biology and taxonomic classification.</title>
        <authorList>
            <person name="Goeker M."/>
        </authorList>
    </citation>
    <scope>NUCLEOTIDE SEQUENCE [LARGE SCALE GENOMIC DNA]</scope>
    <source>
        <strain evidence="2 3">DSM 103733</strain>
    </source>
</reference>
<evidence type="ECO:0000259" key="1">
    <source>
        <dbReference type="Pfam" id="PF01850"/>
    </source>
</evidence>
<dbReference type="RefSeq" id="WP_050062365.1">
    <property type="nucleotide sequence ID" value="NZ_JACHEK010000002.1"/>
</dbReference>
<feature type="domain" description="PIN" evidence="1">
    <location>
        <begin position="5"/>
        <end position="117"/>
    </location>
</feature>
<dbReference type="Gene3D" id="3.40.50.1010">
    <property type="entry name" value="5'-nuclease"/>
    <property type="match status" value="1"/>
</dbReference>
<organism evidence="2 3">
    <name type="scientific">Silvibacterium bohemicum</name>
    <dbReference type="NCBI Taxonomy" id="1577686"/>
    <lineage>
        <taxon>Bacteria</taxon>
        <taxon>Pseudomonadati</taxon>
        <taxon>Acidobacteriota</taxon>
        <taxon>Terriglobia</taxon>
        <taxon>Terriglobales</taxon>
        <taxon>Acidobacteriaceae</taxon>
        <taxon>Silvibacterium</taxon>
    </lineage>
</organism>
<dbReference type="Proteomes" id="UP000538666">
    <property type="component" value="Unassembled WGS sequence"/>
</dbReference>
<evidence type="ECO:0000313" key="2">
    <source>
        <dbReference type="EMBL" id="MBB6143501.1"/>
    </source>
</evidence>
<dbReference type="SUPFAM" id="SSF88723">
    <property type="entry name" value="PIN domain-like"/>
    <property type="match status" value="1"/>
</dbReference>
<evidence type="ECO:0000313" key="3">
    <source>
        <dbReference type="Proteomes" id="UP000538666"/>
    </source>
</evidence>
<gene>
    <name evidence="2" type="ORF">HNQ77_001445</name>
</gene>
<comment type="caution">
    <text evidence="2">The sequence shown here is derived from an EMBL/GenBank/DDBJ whole genome shotgun (WGS) entry which is preliminary data.</text>
</comment>
<dbReference type="EMBL" id="JACHEK010000002">
    <property type="protein sequence ID" value="MBB6143501.1"/>
    <property type="molecule type" value="Genomic_DNA"/>
</dbReference>
<dbReference type="AlphaFoldDB" id="A0A841JWZ0"/>
<dbReference type="InterPro" id="IPR002716">
    <property type="entry name" value="PIN_dom"/>
</dbReference>
<sequence>MPANVFFDTSVVVYALKKDDPRAATAEHLLSSGGFISVQVLNEFVNVTRLKLKMDWHSIGEALQGLRDLCSPAAALTLETHEAAFKIAQRYGFHIYDSLILASAIEAGCAILYSEDLQHGQKIGSLTIQNPFLHV</sequence>
<dbReference type="OrthoDB" id="13900at2"/>
<name>A0A841JWZ0_9BACT</name>
<dbReference type="Pfam" id="PF01850">
    <property type="entry name" value="PIN"/>
    <property type="match status" value="1"/>
</dbReference>